<gene>
    <name evidence="1" type="ORF">L596_013136</name>
</gene>
<name>A0A4U5NZX3_STECR</name>
<evidence type="ECO:0000313" key="2">
    <source>
        <dbReference type="Proteomes" id="UP000298663"/>
    </source>
</evidence>
<dbReference type="AlphaFoldDB" id="A0A4U5NZX3"/>
<reference evidence="1 2" key="2">
    <citation type="journal article" date="2019" name="G3 (Bethesda)">
        <title>Hybrid Assembly of the Genome of the Entomopathogenic Nematode Steinernema carpocapsae Identifies the X-Chromosome.</title>
        <authorList>
            <person name="Serra L."/>
            <person name="Macchietto M."/>
            <person name="Macias-Munoz A."/>
            <person name="McGill C.J."/>
            <person name="Rodriguez I.M."/>
            <person name="Rodriguez B."/>
            <person name="Murad R."/>
            <person name="Mortazavi A."/>
        </authorList>
    </citation>
    <scope>NUCLEOTIDE SEQUENCE [LARGE SCALE GENOMIC DNA]</scope>
    <source>
        <strain evidence="1 2">ALL</strain>
    </source>
</reference>
<proteinExistence type="predicted"/>
<organism evidence="1 2">
    <name type="scientific">Steinernema carpocapsae</name>
    <name type="common">Entomopathogenic nematode</name>
    <dbReference type="NCBI Taxonomy" id="34508"/>
    <lineage>
        <taxon>Eukaryota</taxon>
        <taxon>Metazoa</taxon>
        <taxon>Ecdysozoa</taxon>
        <taxon>Nematoda</taxon>
        <taxon>Chromadorea</taxon>
        <taxon>Rhabditida</taxon>
        <taxon>Tylenchina</taxon>
        <taxon>Panagrolaimomorpha</taxon>
        <taxon>Strongyloidoidea</taxon>
        <taxon>Steinernematidae</taxon>
        <taxon>Steinernema</taxon>
    </lineage>
</organism>
<protein>
    <submittedName>
        <fullName evidence="1">Uncharacterized protein</fullName>
    </submittedName>
</protein>
<dbReference type="Proteomes" id="UP000298663">
    <property type="component" value="Unassembled WGS sequence"/>
</dbReference>
<evidence type="ECO:0000313" key="1">
    <source>
        <dbReference type="EMBL" id="TKR88971.1"/>
    </source>
</evidence>
<accession>A0A4U5NZX3</accession>
<reference evidence="1 2" key="1">
    <citation type="journal article" date="2015" name="Genome Biol.">
        <title>Comparative genomics of Steinernema reveals deeply conserved gene regulatory networks.</title>
        <authorList>
            <person name="Dillman A.R."/>
            <person name="Macchietto M."/>
            <person name="Porter C.F."/>
            <person name="Rogers A."/>
            <person name="Williams B."/>
            <person name="Antoshechkin I."/>
            <person name="Lee M.M."/>
            <person name="Goodwin Z."/>
            <person name="Lu X."/>
            <person name="Lewis E.E."/>
            <person name="Goodrich-Blair H."/>
            <person name="Stock S.P."/>
            <person name="Adams B.J."/>
            <person name="Sternberg P.W."/>
            <person name="Mortazavi A."/>
        </authorList>
    </citation>
    <scope>NUCLEOTIDE SEQUENCE [LARGE SCALE GENOMIC DNA]</scope>
    <source>
        <strain evidence="1 2">ALL</strain>
    </source>
</reference>
<comment type="caution">
    <text evidence="1">The sequence shown here is derived from an EMBL/GenBank/DDBJ whole genome shotgun (WGS) entry which is preliminary data.</text>
</comment>
<sequence length="68" mass="8157">MLSDKSIIKAREYSPWLQCYLNLMSGSLYRKVLFTLISPSRIIRQFDQIRCQELQHGLHFLLLFLNRL</sequence>
<keyword evidence="2" id="KW-1185">Reference proteome</keyword>
<dbReference type="EMBL" id="AZBU02000003">
    <property type="protein sequence ID" value="TKR88971.1"/>
    <property type="molecule type" value="Genomic_DNA"/>
</dbReference>